<dbReference type="PROSITE" id="PS50052">
    <property type="entry name" value="GUANYLATE_KINASE_2"/>
    <property type="match status" value="1"/>
</dbReference>
<evidence type="ECO:0000256" key="7">
    <source>
        <dbReference type="ARBA" id="ARBA00022679"/>
    </source>
</evidence>
<dbReference type="NCBIfam" id="TIGR03263">
    <property type="entry name" value="guanyl_kin"/>
    <property type="match status" value="1"/>
</dbReference>
<evidence type="ECO:0000256" key="5">
    <source>
        <dbReference type="ARBA" id="ARBA00016296"/>
    </source>
</evidence>
<evidence type="ECO:0000256" key="2">
    <source>
        <dbReference type="ARBA" id="ARBA00004496"/>
    </source>
</evidence>
<evidence type="ECO:0000256" key="1">
    <source>
        <dbReference type="ARBA" id="ARBA00003531"/>
    </source>
</evidence>
<dbReference type="HAMAP" id="MF_00328">
    <property type="entry name" value="Guanylate_kinase"/>
    <property type="match status" value="1"/>
</dbReference>
<dbReference type="PANTHER" id="PTHR23117">
    <property type="entry name" value="GUANYLATE KINASE-RELATED"/>
    <property type="match status" value="1"/>
</dbReference>
<dbReference type="FunFam" id="3.40.50.300:FF:000855">
    <property type="entry name" value="Guanylate kinase"/>
    <property type="match status" value="1"/>
</dbReference>
<feature type="binding site" evidence="13">
    <location>
        <begin position="16"/>
        <end position="23"/>
    </location>
    <ligand>
        <name>ATP</name>
        <dbReference type="ChEBI" id="CHEBI:30616"/>
    </ligand>
</feature>
<evidence type="ECO:0000256" key="8">
    <source>
        <dbReference type="ARBA" id="ARBA00022741"/>
    </source>
</evidence>
<dbReference type="CDD" id="cd00071">
    <property type="entry name" value="GMPK"/>
    <property type="match status" value="1"/>
</dbReference>
<dbReference type="GO" id="GO:0005524">
    <property type="term" value="F:ATP binding"/>
    <property type="evidence" value="ECO:0007669"/>
    <property type="project" value="UniProtKB-UniRule"/>
</dbReference>
<reference evidence="15 16" key="1">
    <citation type="submission" date="2019-03" db="EMBL/GenBank/DDBJ databases">
        <title>Genomic Encyclopedia of Type Strains, Phase IV (KMG-IV): sequencing the most valuable type-strain genomes for metagenomic binning, comparative biology and taxonomic classification.</title>
        <authorList>
            <person name="Goeker M."/>
        </authorList>
    </citation>
    <scope>NUCLEOTIDE SEQUENCE [LARGE SCALE GENOMIC DNA]</scope>
    <source>
        <strain evidence="15 16">DSM 28287</strain>
    </source>
</reference>
<comment type="subcellular location">
    <subcellularLocation>
        <location evidence="2 13">Cytoplasm</location>
    </subcellularLocation>
</comment>
<dbReference type="PANTHER" id="PTHR23117:SF13">
    <property type="entry name" value="GUANYLATE KINASE"/>
    <property type="match status" value="1"/>
</dbReference>
<comment type="caution">
    <text evidence="15">The sequence shown here is derived from an EMBL/GenBank/DDBJ whole genome shotgun (WGS) entry which is preliminary data.</text>
</comment>
<keyword evidence="8 13" id="KW-0547">Nucleotide-binding</keyword>
<dbReference type="OrthoDB" id="9808150at2"/>
<name>A0A4R6Q1V1_9FIRM</name>
<keyword evidence="7 13" id="KW-0808">Transferase</keyword>
<dbReference type="GO" id="GO:0004385">
    <property type="term" value="F:GMP kinase activity"/>
    <property type="evidence" value="ECO:0007669"/>
    <property type="project" value="UniProtKB-UniRule"/>
</dbReference>
<dbReference type="EMBL" id="SNXO01000020">
    <property type="protein sequence ID" value="TDP54606.1"/>
    <property type="molecule type" value="Genomic_DNA"/>
</dbReference>
<proteinExistence type="inferred from homology"/>
<dbReference type="EC" id="2.7.4.8" evidence="4 13"/>
<evidence type="ECO:0000256" key="11">
    <source>
        <dbReference type="ARBA" id="ARBA00030128"/>
    </source>
</evidence>
<dbReference type="Proteomes" id="UP000295500">
    <property type="component" value="Unassembled WGS sequence"/>
</dbReference>
<dbReference type="InterPro" id="IPR008145">
    <property type="entry name" value="GK/Ca_channel_bsu"/>
</dbReference>
<keyword evidence="9 13" id="KW-0418">Kinase</keyword>
<sequence length="210" mass="23569">MDLYDQHSGKLFIISGPSGAGKGTICKGLLEDCDPDRMSLSISMTTRQPRKGEIDGESYYFATKEKFQATIEEDGFLEHAEVYGNCYGTPKAKVLEKLQQGIDVVLEIDIQGALNVKNAYPNGIFIFILPPSMAELRKRITGRGTDSREAINMRLSQTLKEISYIDKYDYVVVNGELSEAVDRVKAIVTAEHSRVSKNIYKLIDKYKEEI</sequence>
<evidence type="ECO:0000313" key="16">
    <source>
        <dbReference type="Proteomes" id="UP000295500"/>
    </source>
</evidence>
<keyword evidence="16" id="KW-1185">Reference proteome</keyword>
<dbReference type="InterPro" id="IPR008144">
    <property type="entry name" value="Guanylate_kin-like_dom"/>
</dbReference>
<comment type="catalytic activity">
    <reaction evidence="12 13">
        <text>GMP + ATP = GDP + ADP</text>
        <dbReference type="Rhea" id="RHEA:20780"/>
        <dbReference type="ChEBI" id="CHEBI:30616"/>
        <dbReference type="ChEBI" id="CHEBI:58115"/>
        <dbReference type="ChEBI" id="CHEBI:58189"/>
        <dbReference type="ChEBI" id="CHEBI:456216"/>
        <dbReference type="EC" id="2.7.4.8"/>
    </reaction>
</comment>
<protein>
    <recommendedName>
        <fullName evidence="5 13">Guanylate kinase</fullName>
        <ecNumber evidence="4 13">2.7.4.8</ecNumber>
    </recommendedName>
    <alternativeName>
        <fullName evidence="11 13">GMP kinase</fullName>
    </alternativeName>
</protein>
<comment type="similarity">
    <text evidence="3 13">Belongs to the guanylate kinase family.</text>
</comment>
<dbReference type="InterPro" id="IPR017665">
    <property type="entry name" value="Guanylate_kinase"/>
</dbReference>
<evidence type="ECO:0000256" key="9">
    <source>
        <dbReference type="ARBA" id="ARBA00022777"/>
    </source>
</evidence>
<dbReference type="Gene3D" id="3.40.50.300">
    <property type="entry name" value="P-loop containing nucleotide triphosphate hydrolases"/>
    <property type="match status" value="1"/>
</dbReference>
<dbReference type="InterPro" id="IPR027417">
    <property type="entry name" value="P-loop_NTPase"/>
</dbReference>
<evidence type="ECO:0000256" key="6">
    <source>
        <dbReference type="ARBA" id="ARBA00022490"/>
    </source>
</evidence>
<evidence type="ECO:0000256" key="10">
    <source>
        <dbReference type="ARBA" id="ARBA00022840"/>
    </source>
</evidence>
<dbReference type="Pfam" id="PF00625">
    <property type="entry name" value="Guanylate_kin"/>
    <property type="match status" value="1"/>
</dbReference>
<evidence type="ECO:0000256" key="13">
    <source>
        <dbReference type="HAMAP-Rule" id="MF_00328"/>
    </source>
</evidence>
<dbReference type="SMART" id="SM00072">
    <property type="entry name" value="GuKc"/>
    <property type="match status" value="1"/>
</dbReference>
<dbReference type="GO" id="GO:0005829">
    <property type="term" value="C:cytosol"/>
    <property type="evidence" value="ECO:0007669"/>
    <property type="project" value="TreeGrafter"/>
</dbReference>
<evidence type="ECO:0000256" key="3">
    <source>
        <dbReference type="ARBA" id="ARBA00005790"/>
    </source>
</evidence>
<feature type="domain" description="Guanylate kinase-like" evidence="14">
    <location>
        <begin position="9"/>
        <end position="189"/>
    </location>
</feature>
<gene>
    <name evidence="13" type="primary">gmk</name>
    <name evidence="15" type="ORF">EV211_12014</name>
</gene>
<dbReference type="AlphaFoldDB" id="A0A4R6Q1V1"/>
<evidence type="ECO:0000256" key="4">
    <source>
        <dbReference type="ARBA" id="ARBA00012961"/>
    </source>
</evidence>
<comment type="function">
    <text evidence="1 13">Essential for recycling GMP and indirectly, cGMP.</text>
</comment>
<dbReference type="RefSeq" id="WP_133528582.1">
    <property type="nucleotide sequence ID" value="NZ_SNXO01000020.1"/>
</dbReference>
<evidence type="ECO:0000256" key="12">
    <source>
        <dbReference type="ARBA" id="ARBA00048594"/>
    </source>
</evidence>
<evidence type="ECO:0000259" key="14">
    <source>
        <dbReference type="PROSITE" id="PS50052"/>
    </source>
</evidence>
<accession>A0A4R6Q1V1</accession>
<organism evidence="15 16">
    <name type="scientific">Aminicella lysinilytica</name>
    <dbReference type="NCBI Taxonomy" id="433323"/>
    <lineage>
        <taxon>Bacteria</taxon>
        <taxon>Bacillati</taxon>
        <taxon>Bacillota</taxon>
        <taxon>Clostridia</taxon>
        <taxon>Peptostreptococcales</taxon>
        <taxon>Anaerovoracaceae</taxon>
        <taxon>Aminicella</taxon>
    </lineage>
</organism>
<evidence type="ECO:0000313" key="15">
    <source>
        <dbReference type="EMBL" id="TDP54606.1"/>
    </source>
</evidence>
<keyword evidence="10 13" id="KW-0067">ATP-binding</keyword>
<dbReference type="SUPFAM" id="SSF52540">
    <property type="entry name" value="P-loop containing nucleoside triphosphate hydrolases"/>
    <property type="match status" value="1"/>
</dbReference>
<dbReference type="Gene3D" id="3.30.63.10">
    <property type="entry name" value="Guanylate Kinase phosphate binding domain"/>
    <property type="match status" value="1"/>
</dbReference>
<dbReference type="FunFam" id="3.30.63.10:FF:000002">
    <property type="entry name" value="Guanylate kinase 1"/>
    <property type="match status" value="1"/>
</dbReference>
<keyword evidence="6 13" id="KW-0963">Cytoplasm</keyword>